<evidence type="ECO:0000313" key="2">
    <source>
        <dbReference type="Proteomes" id="UP000004931"/>
    </source>
</evidence>
<protein>
    <submittedName>
        <fullName evidence="1">Uncharacterized protein</fullName>
    </submittedName>
</protein>
<dbReference type="eggNOG" id="ENOG50305BZ">
    <property type="taxonomic scope" value="Bacteria"/>
</dbReference>
<reference evidence="1 2" key="1">
    <citation type="journal article" date="2010" name="J. Bacteriol.">
        <title>Genome sequence of the oligotrophic marine Gammaproteobacterium HTCC2143, isolated from the Oregon Coast.</title>
        <authorList>
            <person name="Oh H.M."/>
            <person name="Kang I."/>
            <person name="Ferriera S."/>
            <person name="Giovannoni S.J."/>
            <person name="Cho J.C."/>
        </authorList>
    </citation>
    <scope>NUCLEOTIDE SEQUENCE [LARGE SCALE GENOMIC DNA]</scope>
    <source>
        <strain evidence="1 2">HTCC2143</strain>
    </source>
</reference>
<gene>
    <name evidence="1" type="ORF">GP2143_07394</name>
</gene>
<keyword evidence="2" id="KW-1185">Reference proteome</keyword>
<name>A0YC36_9GAMM</name>
<evidence type="ECO:0000313" key="1">
    <source>
        <dbReference type="EMBL" id="EAW31355.1"/>
    </source>
</evidence>
<proteinExistence type="predicted"/>
<dbReference type="STRING" id="247633.GP2143_07394"/>
<dbReference type="AlphaFoldDB" id="A0YC36"/>
<accession>A0YC36</accession>
<organism evidence="1 2">
    <name type="scientific">marine gamma proteobacterium HTCC2143</name>
    <dbReference type="NCBI Taxonomy" id="247633"/>
    <lineage>
        <taxon>Bacteria</taxon>
        <taxon>Pseudomonadati</taxon>
        <taxon>Pseudomonadota</taxon>
        <taxon>Gammaproteobacteria</taxon>
        <taxon>Cellvibrionales</taxon>
        <taxon>Spongiibacteraceae</taxon>
        <taxon>BD1-7 clade</taxon>
    </lineage>
</organism>
<sequence>MAVDVNKQPAKLLSAFFGLDNDLPFRANALCFGASGKDGMPVVLSHTVAQETLQPEDFQIVTRSGDVRTPKCVTLRPAQDPGERRTVLLIGDLGDAVDNPPLSVQVVGDLLSDGAPVVNFIGAYTDVTPLDAGPSIVLAEEVPESEWARKTRGTVCPAGIQQIVRITWNGGVRLPNGNEPGDTERRLYRVRVERRDGSNDEINPVALAELGDGDNNHFLCLDTADPAVEVSFPAGRLVDPNQDLNAYTHIDVSRGVN</sequence>
<dbReference type="EMBL" id="AAVT01000003">
    <property type="protein sequence ID" value="EAW31355.1"/>
    <property type="molecule type" value="Genomic_DNA"/>
</dbReference>
<comment type="caution">
    <text evidence="1">The sequence shown here is derived from an EMBL/GenBank/DDBJ whole genome shotgun (WGS) entry which is preliminary data.</text>
</comment>
<dbReference type="Proteomes" id="UP000004931">
    <property type="component" value="Unassembled WGS sequence"/>
</dbReference>